<dbReference type="AlphaFoldDB" id="A0A4R2KMQ3"/>
<dbReference type="InterPro" id="IPR029044">
    <property type="entry name" value="Nucleotide-diphossugar_trans"/>
</dbReference>
<sequence>MTGPAPGRGGLRLADVPVVLMSYDEPWADETWAALRALRPDALRVHGVKGLNACHVAAAEAAGTDWFLTVDADSVVAPGFFDLSVPGLYLNPAFRIDWLGRNAVNGLVSGNGCVKLWPRDLVLAMRSHEAAPRGRVSLDADIGRIRAGVTRNIPMPGCHVETDPARTPFHAFRAGFREAAFLAHLRAEESARPAPAVRPFDDALGRTLCVWGSVGAHARHGAWVIYGARLALWMRLAWWCWDVTEINDHDRMRRFWQGQVLARIGPGGSRCPLTGVTWDAARLAAETEALGEAIEGIDDRLALATLGPAESAVVASAGLFPAARSVAAIDGLGRAFQKGRGVPADIGAARACFEIAAVLGHPSGFANLGRLHELGLGGAPDPAEAERHYLAATALGSRHAPYHLAQMLKARGPGDAAAAARIEALLDLAAERGYAGPDVAGSAA</sequence>
<name>A0A4R2KMQ3_9RHOB</name>
<dbReference type="EMBL" id="SLWW01000005">
    <property type="protein sequence ID" value="TCO72039.1"/>
    <property type="molecule type" value="Genomic_DNA"/>
</dbReference>
<protein>
    <recommendedName>
        <fullName evidence="3">Sel1 repeat-containing protein</fullName>
    </recommendedName>
</protein>
<proteinExistence type="predicted"/>
<comment type="caution">
    <text evidence="1">The sequence shown here is derived from an EMBL/GenBank/DDBJ whole genome shotgun (WGS) entry which is preliminary data.</text>
</comment>
<dbReference type="SUPFAM" id="SSF53448">
    <property type="entry name" value="Nucleotide-diphospho-sugar transferases"/>
    <property type="match status" value="1"/>
</dbReference>
<evidence type="ECO:0008006" key="3">
    <source>
        <dbReference type="Google" id="ProtNLM"/>
    </source>
</evidence>
<dbReference type="Proteomes" id="UP000295142">
    <property type="component" value="Unassembled WGS sequence"/>
</dbReference>
<dbReference type="SUPFAM" id="SSF81901">
    <property type="entry name" value="HCP-like"/>
    <property type="match status" value="1"/>
</dbReference>
<keyword evidence="2" id="KW-1185">Reference proteome</keyword>
<dbReference type="OrthoDB" id="6455864at2"/>
<dbReference type="Gene3D" id="1.25.40.10">
    <property type="entry name" value="Tetratricopeptide repeat domain"/>
    <property type="match status" value="1"/>
</dbReference>
<evidence type="ECO:0000313" key="2">
    <source>
        <dbReference type="Proteomes" id="UP000295142"/>
    </source>
</evidence>
<gene>
    <name evidence="1" type="ORF">EV655_105145</name>
</gene>
<reference evidence="1 2" key="1">
    <citation type="submission" date="2019-03" db="EMBL/GenBank/DDBJ databases">
        <title>Genomic Encyclopedia of Type Strains, Phase IV (KMG-IV): sequencing the most valuable type-strain genomes for metagenomic binning, comparative biology and taxonomic classification.</title>
        <authorList>
            <person name="Goeker M."/>
        </authorList>
    </citation>
    <scope>NUCLEOTIDE SEQUENCE [LARGE SCALE GENOMIC DNA]</scope>
    <source>
        <strain evidence="1 2">DSM 4868</strain>
    </source>
</reference>
<dbReference type="InterPro" id="IPR011990">
    <property type="entry name" value="TPR-like_helical_dom_sf"/>
</dbReference>
<dbReference type="Pfam" id="PF08238">
    <property type="entry name" value="Sel1"/>
    <property type="match status" value="2"/>
</dbReference>
<evidence type="ECO:0000313" key="1">
    <source>
        <dbReference type="EMBL" id="TCO72039.1"/>
    </source>
</evidence>
<dbReference type="InterPro" id="IPR006597">
    <property type="entry name" value="Sel1-like"/>
</dbReference>
<organism evidence="1 2">
    <name type="scientific">Rhodovulum euryhalinum</name>
    <dbReference type="NCBI Taxonomy" id="35805"/>
    <lineage>
        <taxon>Bacteria</taxon>
        <taxon>Pseudomonadati</taxon>
        <taxon>Pseudomonadota</taxon>
        <taxon>Alphaproteobacteria</taxon>
        <taxon>Rhodobacterales</taxon>
        <taxon>Paracoccaceae</taxon>
        <taxon>Rhodovulum</taxon>
    </lineage>
</organism>
<dbReference type="SMART" id="SM00671">
    <property type="entry name" value="SEL1"/>
    <property type="match status" value="2"/>
</dbReference>
<dbReference type="RefSeq" id="WP_132543531.1">
    <property type="nucleotide sequence ID" value="NZ_SLWW01000005.1"/>
</dbReference>
<accession>A0A4R2KMQ3</accession>